<keyword evidence="2" id="KW-1185">Reference proteome</keyword>
<accession>A0ABX8J2B9</accession>
<gene>
    <name evidence="1" type="ORF">KP004_14320</name>
</gene>
<sequence>MGKTKNMKSIILLLFVITMSVLMETTAWGEAPEWAGDWEFTECWPHLSADTNNCIFYEISIRRDSKLRGSYEVTINTNGYMAMQRLQARGIPQGDKVSIRYVKSALDSVGRQYRQNANLLELKYSNGNITTEWKEFLPELDENQRPGVYFEKVQCK</sequence>
<protein>
    <submittedName>
        <fullName evidence="1">Uncharacterized protein</fullName>
    </submittedName>
</protein>
<dbReference type="InterPro" id="IPR046033">
    <property type="entry name" value="DUF5991"/>
</dbReference>
<reference evidence="1 2" key="1">
    <citation type="submission" date="2021-06" db="EMBL/GenBank/DDBJ databases">
        <title>Gemonas diversity in paddy soil.</title>
        <authorList>
            <person name="Liu G."/>
        </authorList>
    </citation>
    <scope>NUCLEOTIDE SEQUENCE [LARGE SCALE GENOMIC DNA]</scope>
    <source>
        <strain evidence="1 2">RG10</strain>
    </source>
</reference>
<dbReference type="EMBL" id="CP076723">
    <property type="protein sequence ID" value="QWV92375.1"/>
    <property type="molecule type" value="Genomic_DNA"/>
</dbReference>
<dbReference type="RefSeq" id="WP_216799189.1">
    <property type="nucleotide sequence ID" value="NZ_CP076723.1"/>
</dbReference>
<evidence type="ECO:0000313" key="1">
    <source>
        <dbReference type="EMBL" id="QWV92375.1"/>
    </source>
</evidence>
<dbReference type="Pfam" id="PF19453">
    <property type="entry name" value="DUF5991"/>
    <property type="match status" value="1"/>
</dbReference>
<proteinExistence type="predicted"/>
<evidence type="ECO:0000313" key="2">
    <source>
        <dbReference type="Proteomes" id="UP000683557"/>
    </source>
</evidence>
<organism evidence="1 2">
    <name type="scientific">Geomonas oryzisoli</name>
    <dbReference type="NCBI Taxonomy" id="2847992"/>
    <lineage>
        <taxon>Bacteria</taxon>
        <taxon>Pseudomonadati</taxon>
        <taxon>Thermodesulfobacteriota</taxon>
        <taxon>Desulfuromonadia</taxon>
        <taxon>Geobacterales</taxon>
        <taxon>Geobacteraceae</taxon>
        <taxon>Geomonas</taxon>
    </lineage>
</organism>
<dbReference type="Proteomes" id="UP000683557">
    <property type="component" value="Chromosome"/>
</dbReference>
<name>A0ABX8J2B9_9BACT</name>